<dbReference type="InterPro" id="IPR012340">
    <property type="entry name" value="NA-bd_OB-fold"/>
</dbReference>
<dbReference type="Pfam" id="PF16900">
    <property type="entry name" value="REPA_OB_2"/>
    <property type="match status" value="1"/>
</dbReference>
<feature type="compositionally biased region" description="Low complexity" evidence="14">
    <location>
        <begin position="194"/>
        <end position="207"/>
    </location>
</feature>
<dbReference type="GO" id="GO:0005634">
    <property type="term" value="C:nucleus"/>
    <property type="evidence" value="ECO:0007669"/>
    <property type="project" value="UniProtKB-SubCell"/>
</dbReference>
<dbReference type="Pfam" id="PF04057">
    <property type="entry name" value="Rep-A_N"/>
    <property type="match status" value="1"/>
</dbReference>
<evidence type="ECO:0000259" key="16">
    <source>
        <dbReference type="PROSITE" id="PS50158"/>
    </source>
</evidence>
<keyword evidence="18" id="KW-1185">Reference proteome</keyword>
<dbReference type="InterPro" id="IPR004591">
    <property type="entry name" value="Rfa1"/>
</dbReference>
<dbReference type="FunFam" id="2.40.50.140:FF:000090">
    <property type="entry name" value="Replication protein A subunit"/>
    <property type="match status" value="1"/>
</dbReference>
<dbReference type="CDD" id="cd04474">
    <property type="entry name" value="RPA1_DBD_A"/>
    <property type="match status" value="1"/>
</dbReference>
<keyword evidence="3 13" id="KW-0235">DNA replication</keyword>
<reference evidence="18" key="1">
    <citation type="submission" date="2014-09" db="EMBL/GenBank/DDBJ databases">
        <authorList>
            <person name="Mudge J."/>
            <person name="Ramaraj T."/>
            <person name="Lindquist I.E."/>
            <person name="Bharti A.K."/>
            <person name="Sundararajan A."/>
            <person name="Cameron C.T."/>
            <person name="Woodward J.E."/>
            <person name="May G.D."/>
            <person name="Brubaker C."/>
            <person name="Broadhvest J."/>
            <person name="Wilkins T.A."/>
        </authorList>
    </citation>
    <scope>NUCLEOTIDE SEQUENCE</scope>
    <source>
        <strain evidence="18">cv. AKA8401</strain>
    </source>
</reference>
<keyword evidence="8 13" id="KW-0238">DNA-binding</keyword>
<dbReference type="PANTHER" id="PTHR31033:SF18">
    <property type="entry name" value="OS06G0115800 PROTEIN"/>
    <property type="match status" value="1"/>
</dbReference>
<gene>
    <name evidence="17" type="ORF">F383_12091</name>
</gene>
<dbReference type="InterPro" id="IPR047192">
    <property type="entry name" value="Euk_RPA1_DBD_C"/>
</dbReference>
<proteinExistence type="inferred from homology"/>
<feature type="transmembrane region" description="Helical" evidence="15">
    <location>
        <begin position="1109"/>
        <end position="1126"/>
    </location>
</feature>
<evidence type="ECO:0000256" key="9">
    <source>
        <dbReference type="ARBA" id="ARBA00023172"/>
    </source>
</evidence>
<accession>A0A0B0NGB1</accession>
<dbReference type="NCBIfam" id="TIGR00617">
    <property type="entry name" value="rpa1"/>
    <property type="match status" value="1"/>
</dbReference>
<comment type="function">
    <text evidence="13">Component of the replication protein A complex (RPA) required for DNA recombination, repair and replication. The activity of RPA is mediated by single-stranded DNA binding and protein interactions. Probably involved in repair of double-strand DNA breaks (DSBs) induced by genotoxic stresses.</text>
</comment>
<evidence type="ECO:0000256" key="2">
    <source>
        <dbReference type="ARBA" id="ARBA00005690"/>
    </source>
</evidence>
<dbReference type="GO" id="GO:0009507">
    <property type="term" value="C:chloroplast"/>
    <property type="evidence" value="ECO:0007669"/>
    <property type="project" value="TreeGrafter"/>
</dbReference>
<keyword evidence="6 12" id="KW-0863">Zinc-finger</keyword>
<evidence type="ECO:0000256" key="7">
    <source>
        <dbReference type="ARBA" id="ARBA00022833"/>
    </source>
</evidence>
<evidence type="ECO:0000313" key="18">
    <source>
        <dbReference type="Proteomes" id="UP000032142"/>
    </source>
</evidence>
<keyword evidence="15" id="KW-0812">Transmembrane</keyword>
<evidence type="ECO:0000256" key="10">
    <source>
        <dbReference type="ARBA" id="ARBA00023204"/>
    </source>
</evidence>
<organism evidence="17 18">
    <name type="scientific">Gossypium arboreum</name>
    <name type="common">Tree cotton</name>
    <name type="synonym">Gossypium nanking</name>
    <dbReference type="NCBI Taxonomy" id="29729"/>
    <lineage>
        <taxon>Eukaryota</taxon>
        <taxon>Viridiplantae</taxon>
        <taxon>Streptophyta</taxon>
        <taxon>Embryophyta</taxon>
        <taxon>Tracheophyta</taxon>
        <taxon>Spermatophyta</taxon>
        <taxon>Magnoliopsida</taxon>
        <taxon>eudicotyledons</taxon>
        <taxon>Gunneridae</taxon>
        <taxon>Pentapetalae</taxon>
        <taxon>rosids</taxon>
        <taxon>malvids</taxon>
        <taxon>Malvales</taxon>
        <taxon>Malvaceae</taxon>
        <taxon>Malvoideae</taxon>
        <taxon>Gossypium</taxon>
    </lineage>
</organism>
<dbReference type="CDD" id="cd04477">
    <property type="entry name" value="RPA1N"/>
    <property type="match status" value="1"/>
</dbReference>
<feature type="domain" description="CCHC-type" evidence="16">
    <location>
        <begin position="789"/>
        <end position="803"/>
    </location>
</feature>
<dbReference type="CDD" id="cd04475">
    <property type="entry name" value="RPA1_DBD_B"/>
    <property type="match status" value="1"/>
</dbReference>
<dbReference type="InterPro" id="IPR004365">
    <property type="entry name" value="NA-bd_OB_tRNA"/>
</dbReference>
<dbReference type="FunFam" id="2.40.50.140:FF:000117">
    <property type="entry name" value="Replication protein A subunit"/>
    <property type="match status" value="1"/>
</dbReference>
<feature type="compositionally biased region" description="Basic and acidic residues" evidence="14">
    <location>
        <begin position="1009"/>
        <end position="1023"/>
    </location>
</feature>
<keyword evidence="15" id="KW-1133">Transmembrane helix</keyword>
<dbReference type="GO" id="GO:0006281">
    <property type="term" value="P:DNA repair"/>
    <property type="evidence" value="ECO:0007669"/>
    <property type="project" value="UniProtKB-KW"/>
</dbReference>
<sequence length="1246" mass="137480">MEVNLTGGAVARIINREVSTERDLKPLLQVIELKEVQTTSKNPQQQQQQQEPKKSERYRLLLSDGSLTQQGMLATSKNELVKSSKLQIGSVIQLTQYICNVIQDRMIVIIIELDVIVEKCDIIGKPVAAPRSSRLTQAPTDQPGTVMAQSNSLGGSSVAGGMADRLNSAGTTLQQPRMNQWHGNSRPNESDQINYPAANAPPSYPKADPSAGFPGSSPLDRPYGVQSTGFHNPRPATSRPLSTSNYQSVPTYQQPSPMYTNRGPVAKNEAPPRIIPISALNPYQGRWTIKARVTAKGELRRYNNARGEGKVFSFDLLDSDGGEIRVTCFNTVVDQFYNQIETGKIYLISRGSLKPAQKAFNHLNNEHEILLDSTSTIQPCYEDDNRIPRQQFHFRTISDIEGMENNSIVDIIGVVSFISPAASIMRKNGIETQKRTLHLKDMSGRSVELTLWGSLCNAEGQKLQSLCDSGEFPVLAVKAGRVNDFNGKAVGSISSTQLFIDPDFPEAHSLKNWFVTDGRNTPTVSISREMSSVSRTDNRKTLSQIKDEKLGTSEKPDWITVAARIAYIKLDNFCYTACPIMNGDRQCNKKVTNNGDGKWWCDKCDRSVDECDYRYIIQLQIQDHTGIIWVTAFQESGQDIMGVPAKDLYYLRYENQDDEKFMEITRRVMFNKYIFKLKVKEETFSDEQRVKSTVVKVEKVNFSSEARYLLDLIDKIKANDSGLFAPKTEFTTPNTGLDYTGVGIDGRRDLAPPTASREYGLPVNQGGQYGNHYGGSGLRESASNMDIFCNSCGVTGHSSTNCPTIMNGPELDIGLGRHELLLECHLDNLKVNLIVILRFSVGFPSFRAELNIEEISRHNIHPVISPPTLVSFHFLLGNLFWLLETMDFWFKGISEDTSACSFNETDIQKCPFLKNINKPTNFSFSSMSFPMPVQGARGPLFEDGPNFDMAFKLFHGKDGIVPLSGRSDVPCDRDKQEPTIQFNPLAGKAATISLSAFSSGGPFSFGPFSDKRKNQKKKSDSSNKQEPSSQKGNSSNHDAMGNEWLQNGNCPIAKSYRAVSRVLPLVATPFHLSPAMKFRCPPAVVAARAALARTALVKNLRPQPLPAKMFVIALLGMAANVPLGAWKEHTEKFSLSWFVAVHAAVPFIAMLRKSVVMPKTAMALTIGASILGQVIGSRAERQRLKAVAEREKVAAETAVAAAVAGYNDLSQVDPSGASHCGREGAIWGPIPVKVGRPSSSSDSVCY</sequence>
<feature type="region of interest" description="Disordered" evidence="14">
    <location>
        <begin position="176"/>
        <end position="270"/>
    </location>
</feature>
<comment type="subcellular location">
    <subcellularLocation>
        <location evidence="1 13">Nucleus</location>
    </subcellularLocation>
</comment>
<feature type="compositionally biased region" description="Polar residues" evidence="14">
    <location>
        <begin position="176"/>
        <end position="193"/>
    </location>
</feature>
<dbReference type="InterPro" id="IPR031657">
    <property type="entry name" value="REPA_OB_2"/>
</dbReference>
<keyword evidence="5" id="KW-0227">DNA damage</keyword>
<name>A0A0B0NGB1_GOSAR</name>
<evidence type="ECO:0000256" key="11">
    <source>
        <dbReference type="ARBA" id="ARBA00023242"/>
    </source>
</evidence>
<keyword evidence="4 13" id="KW-0479">Metal-binding</keyword>
<dbReference type="Gene3D" id="2.40.50.140">
    <property type="entry name" value="Nucleic acid-binding proteins"/>
    <property type="match status" value="4"/>
</dbReference>
<evidence type="ECO:0000256" key="13">
    <source>
        <dbReference type="RuleBase" id="RU364130"/>
    </source>
</evidence>
<feature type="compositionally biased region" description="Polar residues" evidence="14">
    <location>
        <begin position="239"/>
        <end position="259"/>
    </location>
</feature>
<feature type="transmembrane region" description="Helical" evidence="15">
    <location>
        <begin position="1157"/>
        <end position="1175"/>
    </location>
</feature>
<feature type="transmembrane region" description="Helical" evidence="15">
    <location>
        <begin position="1133"/>
        <end position="1151"/>
    </location>
</feature>
<dbReference type="FunFam" id="2.40.50.140:FF:000064">
    <property type="entry name" value="Replication protein A subunit"/>
    <property type="match status" value="1"/>
</dbReference>
<evidence type="ECO:0000256" key="12">
    <source>
        <dbReference type="PROSITE-ProRule" id="PRU00047"/>
    </source>
</evidence>
<dbReference type="PROSITE" id="PS50158">
    <property type="entry name" value="ZF_CCHC"/>
    <property type="match status" value="1"/>
</dbReference>
<keyword evidence="10" id="KW-0234">DNA repair</keyword>
<dbReference type="Pfam" id="PF08646">
    <property type="entry name" value="Rep_fac-A_C"/>
    <property type="match status" value="1"/>
</dbReference>
<keyword evidence="9" id="KW-0233">DNA recombination</keyword>
<dbReference type="CDD" id="cd04476">
    <property type="entry name" value="RPA1_DBD_C"/>
    <property type="match status" value="1"/>
</dbReference>
<dbReference type="InterPro" id="IPR007199">
    <property type="entry name" value="Rep_factor-A_N"/>
</dbReference>
<dbReference type="EMBL" id="KN394651">
    <property type="protein sequence ID" value="KHG10809.1"/>
    <property type="molecule type" value="Genomic_DNA"/>
</dbReference>
<dbReference type="PANTHER" id="PTHR31033">
    <property type="entry name" value="PROTEIN, PUTATIVE-RELATED"/>
    <property type="match status" value="1"/>
</dbReference>
<evidence type="ECO:0000256" key="6">
    <source>
        <dbReference type="ARBA" id="ARBA00022771"/>
    </source>
</evidence>
<dbReference type="GO" id="GO:0003677">
    <property type="term" value="F:DNA binding"/>
    <property type="evidence" value="ECO:0007669"/>
    <property type="project" value="UniProtKB-KW"/>
</dbReference>
<evidence type="ECO:0000256" key="4">
    <source>
        <dbReference type="ARBA" id="ARBA00022723"/>
    </source>
</evidence>
<comment type="subunit">
    <text evidence="13">Heterotrimer of RPA1, RPA2 and RPA3 (canonical replication protein A complex).</text>
</comment>
<dbReference type="Proteomes" id="UP000032142">
    <property type="component" value="Unassembled WGS sequence"/>
</dbReference>
<dbReference type="GO" id="GO:0006310">
    <property type="term" value="P:DNA recombination"/>
    <property type="evidence" value="ECO:0007669"/>
    <property type="project" value="UniProtKB-KW"/>
</dbReference>
<keyword evidence="11 13" id="KW-0539">Nucleus</keyword>
<evidence type="ECO:0000256" key="8">
    <source>
        <dbReference type="ARBA" id="ARBA00023125"/>
    </source>
</evidence>
<evidence type="ECO:0000256" key="5">
    <source>
        <dbReference type="ARBA" id="ARBA00022763"/>
    </source>
</evidence>
<dbReference type="GO" id="GO:0006260">
    <property type="term" value="P:DNA replication"/>
    <property type="evidence" value="ECO:0007669"/>
    <property type="project" value="UniProtKB-KW"/>
</dbReference>
<keyword evidence="7 13" id="KW-0862">Zinc</keyword>
<feature type="compositionally biased region" description="Polar residues" evidence="14">
    <location>
        <begin position="1026"/>
        <end position="1037"/>
    </location>
</feature>
<dbReference type="GO" id="GO:0007140">
    <property type="term" value="P:male meiotic nuclear division"/>
    <property type="evidence" value="ECO:0007669"/>
    <property type="project" value="UniProtKB-ARBA"/>
</dbReference>
<evidence type="ECO:0000256" key="14">
    <source>
        <dbReference type="SAM" id="MobiDB-lite"/>
    </source>
</evidence>
<dbReference type="SUPFAM" id="SSF50249">
    <property type="entry name" value="Nucleic acid-binding proteins"/>
    <property type="match status" value="4"/>
</dbReference>
<evidence type="ECO:0000313" key="17">
    <source>
        <dbReference type="EMBL" id="KHG10809.1"/>
    </source>
</evidence>
<feature type="region of interest" description="Disordered" evidence="14">
    <location>
        <begin position="1005"/>
        <end position="1044"/>
    </location>
</feature>
<dbReference type="Pfam" id="PF01336">
    <property type="entry name" value="tRNA_anti-codon"/>
    <property type="match status" value="1"/>
</dbReference>
<evidence type="ECO:0000256" key="3">
    <source>
        <dbReference type="ARBA" id="ARBA00022705"/>
    </source>
</evidence>
<dbReference type="AlphaFoldDB" id="A0A0B0NGB1"/>
<evidence type="ECO:0000256" key="1">
    <source>
        <dbReference type="ARBA" id="ARBA00004123"/>
    </source>
</evidence>
<dbReference type="FunFam" id="2.40.50.140:FF:000041">
    <property type="entry name" value="Replication protein A subunit"/>
    <property type="match status" value="1"/>
</dbReference>
<comment type="similarity">
    <text evidence="2 13">Belongs to the replication factor A protein 1 family.</text>
</comment>
<evidence type="ECO:0000256" key="15">
    <source>
        <dbReference type="SAM" id="Phobius"/>
    </source>
</evidence>
<keyword evidence="15" id="KW-0472">Membrane</keyword>
<dbReference type="InterPro" id="IPR001878">
    <property type="entry name" value="Znf_CCHC"/>
</dbReference>
<dbReference type="InterPro" id="IPR013955">
    <property type="entry name" value="Rep_factor-A_C"/>
</dbReference>
<dbReference type="GO" id="GO:0008270">
    <property type="term" value="F:zinc ion binding"/>
    <property type="evidence" value="ECO:0007669"/>
    <property type="project" value="UniProtKB-KW"/>
</dbReference>
<protein>
    <recommendedName>
        <fullName evidence="13">Replication protein A subunit</fullName>
    </recommendedName>
</protein>